<feature type="chain" id="PRO_5012951774" description="TonB protein C-terminal" evidence="1">
    <location>
        <begin position="19"/>
        <end position="136"/>
    </location>
</feature>
<gene>
    <name evidence="2" type="ORF">SAMN04488096_105147</name>
</gene>
<evidence type="ECO:0000256" key="1">
    <source>
        <dbReference type="SAM" id="SignalP"/>
    </source>
</evidence>
<dbReference type="STRING" id="579105.SAMN04488096_105147"/>
<evidence type="ECO:0000313" key="3">
    <source>
        <dbReference type="Proteomes" id="UP000184225"/>
    </source>
</evidence>
<name>A0A1M6EM92_9FLAO</name>
<dbReference type="EMBL" id="FQYY01000005">
    <property type="protein sequence ID" value="SHI86350.1"/>
    <property type="molecule type" value="Genomic_DNA"/>
</dbReference>
<keyword evidence="3" id="KW-1185">Reference proteome</keyword>
<sequence length="136" mass="15581">MKKILFILTMFFFLGSYAQEKKEITTPVLTVKLLKGEAYSWDNYSILFKEVVADSRCPSDVTCVWAGEAKINITLTQNGKLIDSQEVVLANSEKNVTSFYLAEKSFRVYGLMPYPTTQMKKEKNIDYSIRLEIPSE</sequence>
<dbReference type="Proteomes" id="UP000184225">
    <property type="component" value="Unassembled WGS sequence"/>
</dbReference>
<feature type="signal peptide" evidence="1">
    <location>
        <begin position="1"/>
        <end position="18"/>
    </location>
</feature>
<proteinExistence type="predicted"/>
<protein>
    <recommendedName>
        <fullName evidence="4">TonB protein C-terminal</fullName>
    </recommendedName>
</protein>
<dbReference type="AlphaFoldDB" id="A0A1M6EM92"/>
<evidence type="ECO:0000313" key="2">
    <source>
        <dbReference type="EMBL" id="SHI86350.1"/>
    </source>
</evidence>
<organism evidence="2 3">
    <name type="scientific">Mesonia phycicola</name>
    <dbReference type="NCBI Taxonomy" id="579105"/>
    <lineage>
        <taxon>Bacteria</taxon>
        <taxon>Pseudomonadati</taxon>
        <taxon>Bacteroidota</taxon>
        <taxon>Flavobacteriia</taxon>
        <taxon>Flavobacteriales</taxon>
        <taxon>Flavobacteriaceae</taxon>
        <taxon>Mesonia</taxon>
    </lineage>
</organism>
<accession>A0A1M6EM92</accession>
<reference evidence="2 3" key="1">
    <citation type="submission" date="2016-11" db="EMBL/GenBank/DDBJ databases">
        <authorList>
            <person name="Jaros S."/>
            <person name="Januszkiewicz K."/>
            <person name="Wedrychowicz H."/>
        </authorList>
    </citation>
    <scope>NUCLEOTIDE SEQUENCE [LARGE SCALE GENOMIC DNA]</scope>
    <source>
        <strain evidence="2 3">DSM 21425</strain>
    </source>
</reference>
<evidence type="ECO:0008006" key="4">
    <source>
        <dbReference type="Google" id="ProtNLM"/>
    </source>
</evidence>
<dbReference type="RefSeq" id="WP_073150462.1">
    <property type="nucleotide sequence ID" value="NZ_FQYY01000005.1"/>
</dbReference>
<dbReference type="OrthoDB" id="163809at2"/>
<keyword evidence="1" id="KW-0732">Signal</keyword>